<evidence type="ECO:0000256" key="3">
    <source>
        <dbReference type="ARBA" id="ARBA00004819"/>
    </source>
</evidence>
<dbReference type="InterPro" id="IPR015422">
    <property type="entry name" value="PyrdxlP-dep_Trfase_small"/>
</dbReference>
<evidence type="ECO:0000313" key="10">
    <source>
        <dbReference type="Proteomes" id="UP000183504"/>
    </source>
</evidence>
<dbReference type="PANTHER" id="PTHR43713:SF3">
    <property type="entry name" value="GLUTAMATE-1-SEMIALDEHYDE 2,1-AMINOMUTASE 1, CHLOROPLASTIC-RELATED"/>
    <property type="match status" value="1"/>
</dbReference>
<reference evidence="9 10" key="1">
    <citation type="submission" date="2015-01" db="EMBL/GenBank/DDBJ databases">
        <authorList>
            <person name="Pelicic Vladimir"/>
        </authorList>
    </citation>
    <scope>NUCLEOTIDE SEQUENCE [LARGE SCALE GENOMIC DNA]</scope>
    <source>
        <strain evidence="9 10">2908</strain>
    </source>
</reference>
<evidence type="ECO:0000313" key="9">
    <source>
        <dbReference type="EMBL" id="CEL89698.1"/>
    </source>
</evidence>
<name>A0A0B7GLS5_STRSA</name>
<organism evidence="9 10">
    <name type="scientific">Streptococcus sanguinis</name>
    <dbReference type="NCBI Taxonomy" id="1305"/>
    <lineage>
        <taxon>Bacteria</taxon>
        <taxon>Bacillati</taxon>
        <taxon>Bacillota</taxon>
        <taxon>Bacilli</taxon>
        <taxon>Lactobacillales</taxon>
        <taxon>Streptococcaceae</taxon>
        <taxon>Streptococcus</taxon>
    </lineage>
</organism>
<dbReference type="GO" id="GO:0005737">
    <property type="term" value="C:cytoplasm"/>
    <property type="evidence" value="ECO:0007669"/>
    <property type="project" value="UniProtKB-SubCell"/>
</dbReference>
<evidence type="ECO:0000256" key="5">
    <source>
        <dbReference type="ARBA" id="ARBA00022898"/>
    </source>
</evidence>
<dbReference type="InterPro" id="IPR015421">
    <property type="entry name" value="PyrdxlP-dep_Trfase_major"/>
</dbReference>
<dbReference type="InterPro" id="IPR015424">
    <property type="entry name" value="PyrdxlP-dep_Trfase"/>
</dbReference>
<protein>
    <recommendedName>
        <fullName evidence="8">Glutamate-1-semialdehyde 2,1-aminomutase</fullName>
        <shortName evidence="8">GSA</shortName>
        <ecNumber evidence="8">5.4.3.8</ecNumber>
    </recommendedName>
    <alternativeName>
        <fullName evidence="8">Glutamate-1-semialdehyde aminotransferase</fullName>
        <shortName evidence="8">GSA-AT</shortName>
    </alternativeName>
</protein>
<keyword evidence="7 8" id="KW-0627">Porphyrin biosynthesis</keyword>
<keyword evidence="5 8" id="KW-0663">Pyridoxal phosphate</keyword>
<evidence type="ECO:0000256" key="8">
    <source>
        <dbReference type="HAMAP-Rule" id="MF_00375"/>
    </source>
</evidence>
<comment type="catalytic activity">
    <reaction evidence="1 8">
        <text>(S)-4-amino-5-oxopentanoate = 5-aminolevulinate</text>
        <dbReference type="Rhea" id="RHEA:14265"/>
        <dbReference type="ChEBI" id="CHEBI:57501"/>
        <dbReference type="ChEBI" id="CHEBI:356416"/>
        <dbReference type="EC" id="5.4.3.8"/>
    </reaction>
</comment>
<dbReference type="InterPro" id="IPR049704">
    <property type="entry name" value="Aminotrans_3_PPA_site"/>
</dbReference>
<dbReference type="Pfam" id="PF00202">
    <property type="entry name" value="Aminotran_3"/>
    <property type="match status" value="1"/>
</dbReference>
<evidence type="ECO:0000256" key="1">
    <source>
        <dbReference type="ARBA" id="ARBA00001579"/>
    </source>
</evidence>
<dbReference type="EMBL" id="CDMW01000001">
    <property type="protein sequence ID" value="CEL89698.1"/>
    <property type="molecule type" value="Genomic_DNA"/>
</dbReference>
<dbReference type="EC" id="5.4.3.8" evidence="8"/>
<dbReference type="Proteomes" id="UP000183504">
    <property type="component" value="Unassembled WGS sequence"/>
</dbReference>
<comment type="subcellular location">
    <subcellularLocation>
        <location evidence="8">Cytoplasm</location>
    </subcellularLocation>
</comment>
<dbReference type="UniPathway" id="UPA00251">
    <property type="reaction ID" value="UER00317"/>
</dbReference>
<dbReference type="NCBIfam" id="TIGR00713">
    <property type="entry name" value="hemL"/>
    <property type="match status" value="1"/>
</dbReference>
<dbReference type="CDD" id="cd00610">
    <property type="entry name" value="OAT_like"/>
    <property type="match status" value="1"/>
</dbReference>
<evidence type="ECO:0000256" key="2">
    <source>
        <dbReference type="ARBA" id="ARBA00001933"/>
    </source>
</evidence>
<comment type="subunit">
    <text evidence="8">Homodimer.</text>
</comment>
<dbReference type="HAMAP" id="MF_00375">
    <property type="entry name" value="HemL_aminotrans_3"/>
    <property type="match status" value="1"/>
</dbReference>
<gene>
    <name evidence="8 9" type="primary">hemL</name>
    <name evidence="9" type="ORF">SSV_0384</name>
</gene>
<feature type="modified residue" description="N6-(pyridoxal phosphate)lysine" evidence="8">
    <location>
        <position position="267"/>
    </location>
</feature>
<comment type="pathway">
    <text evidence="3">Porphyrin-containing compound metabolism; protoporphyrin-IX biosynthesis; 5-aminolevulinate from L-glutamyl-tRNA(Glu): step 2/2.</text>
</comment>
<proteinExistence type="inferred from homology"/>
<dbReference type="InterPro" id="IPR004639">
    <property type="entry name" value="4pyrrol_synth_GluAld_NH2Trfase"/>
</dbReference>
<dbReference type="GO" id="GO:0008483">
    <property type="term" value="F:transaminase activity"/>
    <property type="evidence" value="ECO:0007669"/>
    <property type="project" value="InterPro"/>
</dbReference>
<dbReference type="GO" id="GO:0006782">
    <property type="term" value="P:protoporphyrinogen IX biosynthetic process"/>
    <property type="evidence" value="ECO:0007669"/>
    <property type="project" value="UniProtKB-UniRule"/>
</dbReference>
<dbReference type="GO" id="GO:0042286">
    <property type="term" value="F:glutamate-1-semialdehyde 2,1-aminomutase activity"/>
    <property type="evidence" value="ECO:0007669"/>
    <property type="project" value="UniProtKB-UniRule"/>
</dbReference>
<dbReference type="AlphaFoldDB" id="A0A0B7GLS5"/>
<dbReference type="RefSeq" id="WP_072073476.1">
    <property type="nucleotide sequence ID" value="NZ_CDMW01000001.1"/>
</dbReference>
<dbReference type="NCBIfam" id="NF000818">
    <property type="entry name" value="PRK00062.1"/>
    <property type="match status" value="1"/>
</dbReference>
<dbReference type="InterPro" id="IPR005814">
    <property type="entry name" value="Aminotrans_3"/>
</dbReference>
<dbReference type="GO" id="GO:0030170">
    <property type="term" value="F:pyridoxal phosphate binding"/>
    <property type="evidence" value="ECO:0007669"/>
    <property type="project" value="InterPro"/>
</dbReference>
<sequence length="432" mass="46812">MKREHSNQYFTEAQKLFPGGVNSPVRAFKAVGGHPLFIEKASGAYLHDVDGNRYIDYVLSWGPMILGHAPKDVLPAVEEAIWEGTSFGAPSPREIALGQLVQERLPFMERMRMVNSGTEATMSAIRVARGVTKRSKIVKFIGCYHGHSDSFLVQAGSGLASFGIADSAGVIAQVAGETLALPYNDIDALKACFEKHGDDIACVILEAVAGNMGLIPADADFISTIRSLTQEYGSLFIVDEVMSGFRAHYQGAVGLYQTEPDLVCLGKVIGGGFPVAAFGGKAVYMDQVAPLGSIYQAGTLSGNPVAMTAGYETLKQLTPELFAEIEEKTSYLCDGLRNLADKYSINLQVVSKGTMFGFFFSQKPVRNFEDSKAADHAQFARLHGLLLEEGIYLAPSQYETNFMSSAHTRADLDHTLAAFEQAFQEMKEEANG</sequence>
<dbReference type="FunFam" id="3.40.640.10:FF:000021">
    <property type="entry name" value="Glutamate-1-semialdehyde 2,1-aminomutase"/>
    <property type="match status" value="1"/>
</dbReference>
<dbReference type="Gene3D" id="3.90.1150.10">
    <property type="entry name" value="Aspartate Aminotransferase, domain 1"/>
    <property type="match status" value="1"/>
</dbReference>
<dbReference type="Gene3D" id="3.40.640.10">
    <property type="entry name" value="Type I PLP-dependent aspartate aminotransferase-like (Major domain)"/>
    <property type="match status" value="1"/>
</dbReference>
<keyword evidence="6 8" id="KW-0413">Isomerase</keyword>
<dbReference type="SUPFAM" id="SSF53383">
    <property type="entry name" value="PLP-dependent transferases"/>
    <property type="match status" value="1"/>
</dbReference>
<keyword evidence="8" id="KW-0963">Cytoplasm</keyword>
<evidence type="ECO:0000256" key="6">
    <source>
        <dbReference type="ARBA" id="ARBA00023235"/>
    </source>
</evidence>
<evidence type="ECO:0000256" key="7">
    <source>
        <dbReference type="ARBA" id="ARBA00023244"/>
    </source>
</evidence>
<dbReference type="PROSITE" id="PS00600">
    <property type="entry name" value="AA_TRANSFER_CLASS_3"/>
    <property type="match status" value="1"/>
</dbReference>
<accession>A0A0B7GLS5</accession>
<dbReference type="PANTHER" id="PTHR43713">
    <property type="entry name" value="GLUTAMATE-1-SEMIALDEHYDE 2,1-AMINOMUTASE"/>
    <property type="match status" value="1"/>
</dbReference>
<comment type="similarity">
    <text evidence="4 8">Belongs to the class-III pyridoxal-phosphate-dependent aminotransferase family. HemL subfamily.</text>
</comment>
<evidence type="ECO:0000256" key="4">
    <source>
        <dbReference type="ARBA" id="ARBA00008981"/>
    </source>
</evidence>
<comment type="cofactor">
    <cofactor evidence="2 8">
        <name>pyridoxal 5'-phosphate</name>
        <dbReference type="ChEBI" id="CHEBI:597326"/>
    </cofactor>
</comment>